<sequence length="477" mass="52656">MSATAPLGLAAGSVKPGPPLSNDASGLLRTVQGHVEDIRALIYCGVCVKPLYEPFTLACGHTFCYSCLTQWFISHKRKKTCPDCRASVSTQPAPAYLIREIVQIFISRAELLEGNETTKEHLSNKQAETEKIDSHKRNTDPLNGGLFEGCFKSALPFNQPINDIIDGVTRCPRCTWELEDGSCIHCGFGVEGYDSFDPSDQDDSISMTDAAEDIEDGFSTVDGDYFAELEYHMHHHHHHHHHDDMHHQDSDEEDSHDSEMSDFIDDGPIEEDVETDHSAAVGENTIISDSDSDMETHIDTVPVGSLAPRLGGQQTIHFGVYDDDNDNYDDTDIYDGNNDNEEEVEQDEDDDEDDDVDDEPVRAPTTRAAHQRRQASSTSANRASRFQSRTTTSSTRASVGDSDDDDDEDGDEGFSPPNISNHNRASGPNSTHTIFIEDDSDVPVGPIRTSHRGSRPGRIRPNQRRGSHRGQAAVSTN</sequence>
<keyword evidence="2 4" id="KW-0863">Zinc-finger</keyword>
<evidence type="ECO:0000259" key="6">
    <source>
        <dbReference type="PROSITE" id="PS50089"/>
    </source>
</evidence>
<evidence type="ECO:0000256" key="5">
    <source>
        <dbReference type="SAM" id="MobiDB-lite"/>
    </source>
</evidence>
<feature type="compositionally biased region" description="Acidic residues" evidence="5">
    <location>
        <begin position="250"/>
        <end position="269"/>
    </location>
</feature>
<dbReference type="Pfam" id="PF00097">
    <property type="entry name" value="zf-C3HC4"/>
    <property type="match status" value="1"/>
</dbReference>
<proteinExistence type="predicted"/>
<dbReference type="InterPro" id="IPR018957">
    <property type="entry name" value="Znf_C3HC4_RING-type"/>
</dbReference>
<protein>
    <recommendedName>
        <fullName evidence="6">RING-type domain-containing protein</fullName>
    </recommendedName>
</protein>
<dbReference type="EMBL" id="LGRN01000027">
    <property type="protein sequence ID" value="OJD18723.1"/>
    <property type="molecule type" value="Genomic_DNA"/>
</dbReference>
<organism evidence="7 8">
    <name type="scientific">Emergomyces pasteurianus Ep9510</name>
    <dbReference type="NCBI Taxonomy" id="1447872"/>
    <lineage>
        <taxon>Eukaryota</taxon>
        <taxon>Fungi</taxon>
        <taxon>Dikarya</taxon>
        <taxon>Ascomycota</taxon>
        <taxon>Pezizomycotina</taxon>
        <taxon>Eurotiomycetes</taxon>
        <taxon>Eurotiomycetidae</taxon>
        <taxon>Onygenales</taxon>
        <taxon>Ajellomycetaceae</taxon>
        <taxon>Emergomyces</taxon>
    </lineage>
</organism>
<feature type="region of interest" description="Disordered" evidence="5">
    <location>
        <begin position="117"/>
        <end position="139"/>
    </location>
</feature>
<dbReference type="STRING" id="1447872.A0A1J9QEV5"/>
<dbReference type="GO" id="GO:0008270">
    <property type="term" value="F:zinc ion binding"/>
    <property type="evidence" value="ECO:0007669"/>
    <property type="project" value="UniProtKB-KW"/>
</dbReference>
<feature type="region of interest" description="Disordered" evidence="5">
    <location>
        <begin position="317"/>
        <end position="477"/>
    </location>
</feature>
<dbReference type="VEuPathDB" id="FungiDB:AJ78_01260"/>
<dbReference type="InterPro" id="IPR013083">
    <property type="entry name" value="Znf_RING/FYVE/PHD"/>
</dbReference>
<dbReference type="InterPro" id="IPR017907">
    <property type="entry name" value="Znf_RING_CS"/>
</dbReference>
<evidence type="ECO:0000256" key="2">
    <source>
        <dbReference type="ARBA" id="ARBA00022771"/>
    </source>
</evidence>
<name>A0A1J9QEV5_9EURO</name>
<dbReference type="SMART" id="SM00184">
    <property type="entry name" value="RING"/>
    <property type="match status" value="1"/>
</dbReference>
<accession>A0A1J9QEV5</accession>
<dbReference type="SUPFAM" id="SSF57850">
    <property type="entry name" value="RING/U-box"/>
    <property type="match status" value="1"/>
</dbReference>
<dbReference type="PROSITE" id="PS00518">
    <property type="entry name" value="ZF_RING_1"/>
    <property type="match status" value="1"/>
</dbReference>
<dbReference type="PANTHER" id="PTHR23327:SF51">
    <property type="entry name" value="TRANSCRIPTIONAL REGULATOR OF YEAST FORM ADHERENCE 3"/>
    <property type="match status" value="1"/>
</dbReference>
<feature type="compositionally biased region" description="Basic residues" evidence="5">
    <location>
        <begin position="449"/>
        <end position="468"/>
    </location>
</feature>
<dbReference type="InterPro" id="IPR001841">
    <property type="entry name" value="Znf_RING"/>
</dbReference>
<dbReference type="Gene3D" id="3.30.40.10">
    <property type="entry name" value="Zinc/RING finger domain, C3HC4 (zinc finger)"/>
    <property type="match status" value="1"/>
</dbReference>
<reference evidence="7 8" key="1">
    <citation type="submission" date="2015-07" db="EMBL/GenBank/DDBJ databases">
        <title>Emmonsia species relationships and genome sequence.</title>
        <authorList>
            <consortium name="The Broad Institute Genomics Platform"/>
            <person name="Cuomo C.A."/>
            <person name="Munoz J.F."/>
            <person name="Imamovic A."/>
            <person name="Priest M.E."/>
            <person name="Young S."/>
            <person name="Clay O.K."/>
            <person name="McEwen J.G."/>
        </authorList>
    </citation>
    <scope>NUCLEOTIDE SEQUENCE [LARGE SCALE GENOMIC DNA]</scope>
    <source>
        <strain evidence="7 8">UAMH 9510</strain>
    </source>
</reference>
<dbReference type="Proteomes" id="UP000182235">
    <property type="component" value="Unassembled WGS sequence"/>
</dbReference>
<evidence type="ECO:0000256" key="1">
    <source>
        <dbReference type="ARBA" id="ARBA00022723"/>
    </source>
</evidence>
<comment type="caution">
    <text evidence="7">The sequence shown here is derived from an EMBL/GenBank/DDBJ whole genome shotgun (WGS) entry which is preliminary data.</text>
</comment>
<feature type="region of interest" description="Disordered" evidence="5">
    <location>
        <begin position="237"/>
        <end position="269"/>
    </location>
</feature>
<evidence type="ECO:0000256" key="4">
    <source>
        <dbReference type="PROSITE-ProRule" id="PRU00175"/>
    </source>
</evidence>
<keyword evidence="1" id="KW-0479">Metal-binding</keyword>
<feature type="compositionally biased region" description="Acidic residues" evidence="5">
    <location>
        <begin position="321"/>
        <end position="358"/>
    </location>
</feature>
<keyword evidence="3" id="KW-0862">Zinc</keyword>
<keyword evidence="8" id="KW-1185">Reference proteome</keyword>
<dbReference type="PANTHER" id="PTHR23327">
    <property type="entry name" value="RING FINGER PROTEIN 127"/>
    <property type="match status" value="1"/>
</dbReference>
<dbReference type="OrthoDB" id="6105938at2759"/>
<evidence type="ECO:0000313" key="7">
    <source>
        <dbReference type="EMBL" id="OJD18723.1"/>
    </source>
</evidence>
<feature type="compositionally biased region" description="Polar residues" evidence="5">
    <location>
        <begin position="417"/>
        <end position="433"/>
    </location>
</feature>
<feature type="domain" description="RING-type" evidence="6">
    <location>
        <begin position="44"/>
        <end position="85"/>
    </location>
</feature>
<dbReference type="PROSITE" id="PS50089">
    <property type="entry name" value="ZF_RING_2"/>
    <property type="match status" value="1"/>
</dbReference>
<feature type="compositionally biased region" description="Low complexity" evidence="5">
    <location>
        <begin position="382"/>
        <end position="400"/>
    </location>
</feature>
<gene>
    <name evidence="7" type="ORF">AJ78_01260</name>
</gene>
<evidence type="ECO:0000256" key="3">
    <source>
        <dbReference type="ARBA" id="ARBA00022833"/>
    </source>
</evidence>
<feature type="compositionally biased region" description="Acidic residues" evidence="5">
    <location>
        <begin position="401"/>
        <end position="412"/>
    </location>
</feature>
<dbReference type="AlphaFoldDB" id="A0A1J9QEV5"/>
<evidence type="ECO:0000313" key="8">
    <source>
        <dbReference type="Proteomes" id="UP000182235"/>
    </source>
</evidence>